<dbReference type="InterPro" id="IPR036465">
    <property type="entry name" value="vWFA_dom_sf"/>
</dbReference>
<dbReference type="Gene3D" id="3.40.50.300">
    <property type="entry name" value="P-loop containing nucleotide triphosphate hydrolases"/>
    <property type="match status" value="1"/>
</dbReference>
<dbReference type="Proteomes" id="UP000288178">
    <property type="component" value="Unassembled WGS sequence"/>
</dbReference>
<feature type="domain" description="VWFA" evidence="2">
    <location>
        <begin position="414"/>
        <end position="555"/>
    </location>
</feature>
<dbReference type="PROSITE" id="PS50234">
    <property type="entry name" value="VWFA"/>
    <property type="match status" value="1"/>
</dbReference>
<dbReference type="InterPro" id="IPR027417">
    <property type="entry name" value="P-loop_NTPase"/>
</dbReference>
<reference evidence="3 4" key="1">
    <citation type="submission" date="2019-01" db="EMBL/GenBank/DDBJ databases">
        <authorList>
            <person name="Chen W.-M."/>
        </authorList>
    </citation>
    <scope>NUCLEOTIDE SEQUENCE [LARGE SCALE GENOMIC DNA]</scope>
    <source>
        <strain evidence="3 4">ICH-3</strain>
    </source>
</reference>
<gene>
    <name evidence="3" type="ORF">ENE75_13220</name>
</gene>
<dbReference type="RefSeq" id="WP_128198800.1">
    <property type="nucleotide sequence ID" value="NZ_SACT01000004.1"/>
</dbReference>
<accession>A0A437JU26</accession>
<dbReference type="Gene3D" id="1.10.8.80">
    <property type="entry name" value="Magnesium chelatase subunit I, C-Terminal domain"/>
    <property type="match status" value="1"/>
</dbReference>
<dbReference type="AlphaFoldDB" id="A0A437JU26"/>
<name>A0A437JU26_9BURK</name>
<dbReference type="OrthoDB" id="9775079at2"/>
<dbReference type="Pfam" id="PF17863">
    <property type="entry name" value="AAA_lid_2"/>
    <property type="match status" value="1"/>
</dbReference>
<feature type="compositionally biased region" description="Acidic residues" evidence="1">
    <location>
        <begin position="258"/>
        <end position="268"/>
    </location>
</feature>
<feature type="compositionally biased region" description="Low complexity" evidence="1">
    <location>
        <begin position="277"/>
        <end position="299"/>
    </location>
</feature>
<dbReference type="Pfam" id="PF13519">
    <property type="entry name" value="VWA_2"/>
    <property type="match status" value="1"/>
</dbReference>
<evidence type="ECO:0000256" key="1">
    <source>
        <dbReference type="SAM" id="MobiDB-lite"/>
    </source>
</evidence>
<comment type="caution">
    <text evidence="3">The sequence shown here is derived from an EMBL/GenBank/DDBJ whole genome shotgun (WGS) entry which is preliminary data.</text>
</comment>
<dbReference type="SUPFAM" id="SSF53300">
    <property type="entry name" value="vWA-like"/>
    <property type="match status" value="1"/>
</dbReference>
<dbReference type="InterPro" id="IPR041628">
    <property type="entry name" value="ChlI/MoxR_AAA_lid"/>
</dbReference>
<dbReference type="SMART" id="SM00327">
    <property type="entry name" value="VWA"/>
    <property type="match status" value="1"/>
</dbReference>
<evidence type="ECO:0000313" key="4">
    <source>
        <dbReference type="Proteomes" id="UP000288178"/>
    </source>
</evidence>
<organism evidence="3 4">
    <name type="scientific">Rubrivivax albus</name>
    <dbReference type="NCBI Taxonomy" id="2499835"/>
    <lineage>
        <taxon>Bacteria</taxon>
        <taxon>Pseudomonadati</taxon>
        <taxon>Pseudomonadota</taxon>
        <taxon>Betaproteobacteria</taxon>
        <taxon>Burkholderiales</taxon>
        <taxon>Sphaerotilaceae</taxon>
        <taxon>Rubrivivax</taxon>
    </lineage>
</organism>
<feature type="compositionally biased region" description="Low complexity" evidence="1">
    <location>
        <begin position="334"/>
        <end position="349"/>
    </location>
</feature>
<dbReference type="SUPFAM" id="SSF52540">
    <property type="entry name" value="P-loop containing nucleoside triphosphate hydrolases"/>
    <property type="match status" value="1"/>
</dbReference>
<dbReference type="EMBL" id="SACT01000004">
    <property type="protein sequence ID" value="RVT50774.1"/>
    <property type="molecule type" value="Genomic_DNA"/>
</dbReference>
<sequence length="600" mass="61881">MNPEQAALLLAVDPLGLGGARLRGAPGPAREAWLSTLRALLPDHAPWRRLPLHADDHRLYGGLDLAATLQHGRPVLQPGLLAQADGGCLLVPSAERLAPGRVAALASVLDRHIVPLARDGLVADLPARLALIAFDEAAADDPPLADALVDRLAFSLTLDDAEQGAGDDLPTLAARVVAARRRLPAVGHDEALPEALVAAADALGIVSLRAASLALRAARALAALAGRDRVTADDAAAAAALVLAPRATRLPAAADEDGVVDDAGDDVDQTPPPAVSPPAEAEVASDPSPAPPLDDGSPPVERLLEAALAALPPGLLALLAAGDTTRRAGGAGRAGAQHDGAGRGRPCGARRGDPRGGARLHLVATLRAAAPWQPLRRREAEARSVPAGSAALPRVHIRRDDFHTVRRRPRRQTTTVFVVDASGSAALHRLAEAKGAVELLLAECYVRRDRVALVSFRGRPEGPGAEVLLPPTRSLARARRCLAGLAGGGGTPLAAGLDLARQVVDEEMRRGATPVVVVLSDGRANLSRDGSPGREAAGADALAAARPWREAGAGVLWLDTAPQPQPAAQRVAQAMGARYLPLPHADARQVSQVVQATAAR</sequence>
<protein>
    <submittedName>
        <fullName evidence="3">Magnesium chelatase subunit D</fullName>
    </submittedName>
</protein>
<dbReference type="PANTHER" id="PTHR43473:SF2">
    <property type="entry name" value="MAGNESIUM-CHELATASE SUBUNIT CHLD, CHLOROPLASTIC"/>
    <property type="match status" value="1"/>
</dbReference>
<dbReference type="InterPro" id="IPR002035">
    <property type="entry name" value="VWF_A"/>
</dbReference>
<evidence type="ECO:0000259" key="2">
    <source>
        <dbReference type="PROSITE" id="PS50234"/>
    </source>
</evidence>
<dbReference type="PANTHER" id="PTHR43473">
    <property type="entry name" value="MAGNESIUM-CHELATASE SUBUNIT CHLD, CHLOROPLASTIC"/>
    <property type="match status" value="1"/>
</dbReference>
<dbReference type="NCBIfam" id="NF009943">
    <property type="entry name" value="PRK13406.1"/>
    <property type="match status" value="1"/>
</dbReference>
<evidence type="ECO:0000313" key="3">
    <source>
        <dbReference type="EMBL" id="RVT50774.1"/>
    </source>
</evidence>
<keyword evidence="4" id="KW-1185">Reference proteome</keyword>
<feature type="region of interest" description="Disordered" evidence="1">
    <location>
        <begin position="258"/>
        <end position="299"/>
    </location>
</feature>
<feature type="region of interest" description="Disordered" evidence="1">
    <location>
        <begin position="326"/>
        <end position="353"/>
    </location>
</feature>
<proteinExistence type="predicted"/>
<dbReference type="Gene3D" id="3.40.50.410">
    <property type="entry name" value="von Willebrand factor, type A domain"/>
    <property type="match status" value="1"/>
</dbReference>